<organism evidence="3 4">
    <name type="scientific">Delitschia confertaspora ATCC 74209</name>
    <dbReference type="NCBI Taxonomy" id="1513339"/>
    <lineage>
        <taxon>Eukaryota</taxon>
        <taxon>Fungi</taxon>
        <taxon>Dikarya</taxon>
        <taxon>Ascomycota</taxon>
        <taxon>Pezizomycotina</taxon>
        <taxon>Dothideomycetes</taxon>
        <taxon>Pleosporomycetidae</taxon>
        <taxon>Pleosporales</taxon>
        <taxon>Delitschiaceae</taxon>
        <taxon>Delitschia</taxon>
    </lineage>
</organism>
<gene>
    <name evidence="3" type="ORF">GQ43DRAFT_454883</name>
</gene>
<evidence type="ECO:0000313" key="3">
    <source>
        <dbReference type="EMBL" id="KAF2202795.1"/>
    </source>
</evidence>
<accession>A0A9P4JPF9</accession>
<evidence type="ECO:0000256" key="1">
    <source>
        <dbReference type="ARBA" id="ARBA00007865"/>
    </source>
</evidence>
<dbReference type="GO" id="GO:0019441">
    <property type="term" value="P:L-tryptophan catabolic process to kynurenine"/>
    <property type="evidence" value="ECO:0007669"/>
    <property type="project" value="InterPro"/>
</dbReference>
<evidence type="ECO:0008006" key="5">
    <source>
        <dbReference type="Google" id="ProtNLM"/>
    </source>
</evidence>
<comment type="similarity">
    <text evidence="1">Belongs to the Cyclase 1 superfamily.</text>
</comment>
<dbReference type="GO" id="GO:0004061">
    <property type="term" value="F:arylformamidase activity"/>
    <property type="evidence" value="ECO:0007669"/>
    <property type="project" value="InterPro"/>
</dbReference>
<dbReference type="PANTHER" id="PTHR34861:SF11">
    <property type="entry name" value="CYCLASE"/>
    <property type="match status" value="1"/>
</dbReference>
<dbReference type="EMBL" id="ML993924">
    <property type="protein sequence ID" value="KAF2202795.1"/>
    <property type="molecule type" value="Genomic_DNA"/>
</dbReference>
<dbReference type="Gene3D" id="3.50.30.50">
    <property type="entry name" value="Putative cyclase"/>
    <property type="match status" value="1"/>
</dbReference>
<feature type="region of interest" description="Disordered" evidence="2">
    <location>
        <begin position="1"/>
        <end position="27"/>
    </location>
</feature>
<dbReference type="InterPro" id="IPR007325">
    <property type="entry name" value="KFase/CYL"/>
</dbReference>
<dbReference type="OrthoDB" id="5396at2759"/>
<dbReference type="InterPro" id="IPR037175">
    <property type="entry name" value="KFase_sf"/>
</dbReference>
<evidence type="ECO:0000313" key="4">
    <source>
        <dbReference type="Proteomes" id="UP000799536"/>
    </source>
</evidence>
<protein>
    <recommendedName>
        <fullName evidence="5">Cyclase</fullName>
    </recommendedName>
</protein>
<dbReference type="SUPFAM" id="SSF102198">
    <property type="entry name" value="Putative cyclase"/>
    <property type="match status" value="1"/>
</dbReference>
<reference evidence="3" key="1">
    <citation type="journal article" date="2020" name="Stud. Mycol.">
        <title>101 Dothideomycetes genomes: a test case for predicting lifestyles and emergence of pathogens.</title>
        <authorList>
            <person name="Haridas S."/>
            <person name="Albert R."/>
            <person name="Binder M."/>
            <person name="Bloem J."/>
            <person name="Labutti K."/>
            <person name="Salamov A."/>
            <person name="Andreopoulos B."/>
            <person name="Baker S."/>
            <person name="Barry K."/>
            <person name="Bills G."/>
            <person name="Bluhm B."/>
            <person name="Cannon C."/>
            <person name="Castanera R."/>
            <person name="Culley D."/>
            <person name="Daum C."/>
            <person name="Ezra D."/>
            <person name="Gonzalez J."/>
            <person name="Henrissat B."/>
            <person name="Kuo A."/>
            <person name="Liang C."/>
            <person name="Lipzen A."/>
            <person name="Lutzoni F."/>
            <person name="Magnuson J."/>
            <person name="Mondo S."/>
            <person name="Nolan M."/>
            <person name="Ohm R."/>
            <person name="Pangilinan J."/>
            <person name="Park H.-J."/>
            <person name="Ramirez L."/>
            <person name="Alfaro M."/>
            <person name="Sun H."/>
            <person name="Tritt A."/>
            <person name="Yoshinaga Y."/>
            <person name="Zwiers L.-H."/>
            <person name="Turgeon B."/>
            <person name="Goodwin S."/>
            <person name="Spatafora J."/>
            <person name="Crous P."/>
            <person name="Grigoriev I."/>
        </authorList>
    </citation>
    <scope>NUCLEOTIDE SEQUENCE</scope>
    <source>
        <strain evidence="3">ATCC 74209</strain>
    </source>
</reference>
<name>A0A9P4JPF9_9PLEO</name>
<evidence type="ECO:0000256" key="2">
    <source>
        <dbReference type="SAM" id="MobiDB-lite"/>
    </source>
</evidence>
<dbReference type="PANTHER" id="PTHR34861">
    <property type="match status" value="1"/>
</dbReference>
<dbReference type="AlphaFoldDB" id="A0A9P4JPF9"/>
<dbReference type="Proteomes" id="UP000799536">
    <property type="component" value="Unassembled WGS sequence"/>
</dbReference>
<proteinExistence type="inferred from homology"/>
<keyword evidence="4" id="KW-1185">Reference proteome</keyword>
<comment type="caution">
    <text evidence="3">The sequence shown here is derived from an EMBL/GenBank/DDBJ whole genome shotgun (WGS) entry which is preliminary data.</text>
</comment>
<sequence length="324" mass="35652">MEENQPTPSFPPFSELPLDPSGPPGNAWGRFGDSDRIGMLNLLTPSVVTAAAQEIKTGIRVSLDWPLNKPKYPSYGRPGIKHEILNRQRGPSLRVVNDDFLSFNTQSSTQWDGFRHLRYYNNTTHDDVASSGALGIDAWAESGGIVGRGLLLDYASWAVEKSIKLNPFSATQIPLSQLQELIQERQITFRPGDILFIRVGFTAAYDALTEEGQVALSERPTANFSGVESSEATLRFLWDNQFAAVAGDAPSFERSPPVGPHADDRFVLHEWLLAGWGMPIGEMFDLERLSETCRKLGRNSFFVSSMPLKVPGGVASPLNAVAIF</sequence>
<dbReference type="Pfam" id="PF04199">
    <property type="entry name" value="Cyclase"/>
    <property type="match status" value="1"/>
</dbReference>